<organism evidence="5 6">
    <name type="scientific">Mobiluncus mulieris</name>
    <dbReference type="NCBI Taxonomy" id="2052"/>
    <lineage>
        <taxon>Bacteria</taxon>
        <taxon>Bacillati</taxon>
        <taxon>Actinomycetota</taxon>
        <taxon>Actinomycetes</taxon>
        <taxon>Actinomycetales</taxon>
        <taxon>Actinomycetaceae</taxon>
        <taxon>Mobiluncus</taxon>
    </lineage>
</organism>
<proteinExistence type="predicted"/>
<evidence type="ECO:0000256" key="1">
    <source>
        <dbReference type="SAM" id="MobiDB-lite"/>
    </source>
</evidence>
<feature type="transmembrane region" description="Helical" evidence="2">
    <location>
        <begin position="2513"/>
        <end position="2532"/>
    </location>
</feature>
<dbReference type="Pfam" id="PF19407">
    <property type="entry name" value="DUF5979"/>
    <property type="match status" value="2"/>
</dbReference>
<dbReference type="EMBL" id="JABCUS010000014">
    <property type="protein sequence ID" value="NMX03745.1"/>
    <property type="molecule type" value="Genomic_DNA"/>
</dbReference>
<feature type="region of interest" description="Disordered" evidence="1">
    <location>
        <begin position="2056"/>
        <end position="2112"/>
    </location>
</feature>
<sequence length="2542" mass="276609">MKESWLTKRLAAFVLAPCVALAGFAIALPATFFPVAEKANATDRAATDHSGPIGTDNDPWPQSFPRDNSLNHLSNMKSGRIALLFDFDARYTWETMGGKAIPRGWYQKSERNFDQSQQLKRYISNLKGAPVQVGIYTFDNFSRTDQYQNVAWGNTPDLPATSLENKEGFDKVMAKLDSLDATDGNGNRKNGGQFDYSNQEQGLQKVINDMKIYHYTDVFLFTVGSPNRCGVKDSGCDATIAAAKNDPEKAQFLKASGALNDQGNFNDVFEGNKWNYNRAGVIAAALKAHELQKAGANLRIMHMYTNSGVNERAIKYAGYMFGGRVTWSKSKLPGDEVEDYVNLNVPAALKDKWITIRHVGRFSDYYEKRNNIYWNGQIYWEPDEQVVRPGGGANKTRIDGRDILQACNNWHGIGGLYIPSPSVICEGEPKPQQDCEGKTQLGRIWQDSIKLGGDDNSHNGFNSMNCNHVRDGKFGQTVVKWLQKASGLAVINDQVDQDLRFIKPNAGRSFKVTKVDGSAVSKKTEGDGMFDLDSTDGRVASVELAELNPTEQITPFPDKYDKNGQPQGDLHNARCVGWNAAHKPESFHPEDVNNVEGIPVGFKFTDEQRSKYQLAKCAMYSRPLQETQIVKQVEVRNEQIRFVIGGAPVPNTKPTQFKGTRASYTFQWKCTDPRNRSLEVANSGGIKGKGKIAEDKRTRDINGLNVSAELPAVSLGKLPVGTKCVVTETINLPYDRNTETKGSEDVKKRAKQLFISENKVQGRYYQLTQTKETPEDGQAASSQTTATVLYHKVNKGEPVSQLVSKTYYESKKAGIKLRLKITNKEKDAGFVSAFTGVKKKQLTVPVYYNCRFMPDPTKPPELPEKNQGSYPGYVEVGWKPVPIPEGVDEYGTEVEIGYDKNHHPAWPVGAHCLFSTNVPAADMNVDSRPLNIPGFKSDDSYASTVCSKHWNATDKKVQDCGNNYFWVRSDGEQKIDLTQDFKRQYGKLEVNKILSGEAQSQGIGKSYEMNLSCKQGSATLQLDKNTAKFNVTAGTPTMVSNVPVGAACSLTETKPKLDNVEVAPPGAMSLDTSDILNQPKKVGVTNHFSYKKANLTVNFTSKFGENLSDDTVQAEINKYSKKINVSCTDLDGRVTHHDFTSTGNQGSSEPLEVAAGSKCQVSADTSDFDVSVTKPGFKPNSPTTSSYRVQVISDTVEVDVPEKGKTANIELSFSQPPAGQLSIISKVQQWPSYQTLVDRLKNIEINAAISCDGSSNNIWSANLDLDMNSPLALTGSAMPANKMCQLKLNASWPSQVDGETVLKIDGTPSAPIKNQSSMTFEFTSPAKNQGSSLVLNHTFAVAMTKAVFSVKTPQFRTSADATETDFKKMIQVPDSWTQALIAGNSRGAATVPGTVSCALDNDTKTSYSVDIPRGDHTVDLDVPRGWECSAEIASAALKIRGTDFKSWQWLQTGSGVSTPTQAYAADKVTPVRITWTSGEKPFVASLQSDYRVQLASFNLKKKVGGEGVAMIAGDRLYSVKYSCKLNNQEIQLPVPADINTPGTAALEGNSPWDATKHLKSDLGRRLSDLASERTVKIGRFQQGEWHPIDALPAGAVCTLEETDGGEKSSRWDNYWEITPGYRSREKESKCEAASDKCRPVNEASTQKVEVVLPTNQIPQKNKYYDKGKDTKGFSNHPVVPETLPENFAGTMVPWNNYKFDKVQVKVNMQLEGNGAALVSDQAVNTRLYCRPPALKDINDNLVASDANAAQVIKVPLQFKKDKGNNQDWPITMTASQQVPVNYRCILAQEDIHTGDGYVSTKIEYAAGSQNQSDNTFTANQNKPEEVKAKLQELFTTKSATSGLADLDEYDSDKNLHLGENESFIAGFKVPSQVATGSEFIDLTLTNTIQRQGVNLSAQHVLSNGIPGYYNLSSQDLASPSYKLHYECDDKYLRDANDVTKPLKYMGDLVLGGSSTSTSAATIGTGTMVFEADSKQTAGGVANAPRFVPASSSCQFQLQNTNSDPIASYPNVHLLTTGRVADDMKLDGRFNNEKKSTNRNPAALNIIPVVFEKYVPESTGSADPNETAGGTTANSGTLNPSTAPGGTAPNGSTSSTNPGTTPGGTTSSGTPVNMEPLQATLTFSTWYFTPQQVYTLRTYAVGNYADKVINPAKFSYKYTCDYKNLPGHSFDKKEKTVEVAAGSPVRLGEPNCVTDSSGMKVCSENVVPEGTSCTVTGTQPQVPANMDYLKLVTNQVDSTKLMAFDKQGQPVGEPDFTSKAITNATVVNVDAQKGFTVSFRPAQPDEATPPPSDVSIGHIVYRNGAEIYVRRVDKPTAGQTTGTTVSGAKFDLFYSKADGAIDTSRPVTITEDGSNSGVYKATLAPGTYWLGTTDTGKGNQTELLWQRYKFEVKVTKDNACTNTDTFVELAPETKHSGLVDLQQRQLENTPTTGTGTTTPASGTGAGTNPATPGSPSTNPANPSTPTTPSSGTTSGTAAPPEPQCLVNAALGFTKWNVDVADIRFGDLPLTGGRMLWLLGAAGTMLAGAVALMIRNRRRDVNNA</sequence>
<feature type="chain" id="PRO_5039175544" description="DUF5979 domain-containing protein" evidence="3">
    <location>
        <begin position="28"/>
        <end position="2542"/>
    </location>
</feature>
<feature type="signal peptide" evidence="3">
    <location>
        <begin position="1"/>
        <end position="27"/>
    </location>
</feature>
<feature type="compositionally biased region" description="Low complexity" evidence="1">
    <location>
        <begin position="2427"/>
        <end position="2477"/>
    </location>
</feature>
<dbReference type="Proteomes" id="UP000575397">
    <property type="component" value="Unassembled WGS sequence"/>
</dbReference>
<reference evidence="5 6" key="1">
    <citation type="submission" date="2020-04" db="EMBL/GenBank/DDBJ databases">
        <title>Antimicrobial susceptibility and clonality of vaginal-derived multi-drug resistant Mobiluncus isolates in China.</title>
        <authorList>
            <person name="Zhang X."/>
        </authorList>
    </citation>
    <scope>NUCLEOTIDE SEQUENCE [LARGE SCALE GENOMIC DNA]</scope>
    <source>
        <strain evidence="5 6">12</strain>
    </source>
</reference>
<feature type="domain" description="DUF5979" evidence="4">
    <location>
        <begin position="659"/>
        <end position="743"/>
    </location>
</feature>
<keyword evidence="2" id="KW-0472">Membrane</keyword>
<name>A0A7Y0UU16_9ACTO</name>
<feature type="domain" description="DUF5979" evidence="4">
    <location>
        <begin position="988"/>
        <end position="1088"/>
    </location>
</feature>
<evidence type="ECO:0000256" key="2">
    <source>
        <dbReference type="SAM" id="Phobius"/>
    </source>
</evidence>
<evidence type="ECO:0000259" key="4">
    <source>
        <dbReference type="Pfam" id="PF19407"/>
    </source>
</evidence>
<feature type="compositionally biased region" description="Low complexity" evidence="1">
    <location>
        <begin position="2088"/>
        <end position="2110"/>
    </location>
</feature>
<comment type="caution">
    <text evidence="5">The sequence shown here is derived from an EMBL/GenBank/DDBJ whole genome shotgun (WGS) entry which is preliminary data.</text>
</comment>
<feature type="region of interest" description="Disordered" evidence="1">
    <location>
        <begin position="2421"/>
        <end position="2481"/>
    </location>
</feature>
<keyword evidence="2" id="KW-1133">Transmembrane helix</keyword>
<dbReference type="InterPro" id="IPR046022">
    <property type="entry name" value="DUF5979"/>
</dbReference>
<evidence type="ECO:0000313" key="5">
    <source>
        <dbReference type="EMBL" id="NMX03745.1"/>
    </source>
</evidence>
<evidence type="ECO:0000313" key="6">
    <source>
        <dbReference type="Proteomes" id="UP000575397"/>
    </source>
</evidence>
<dbReference type="RefSeq" id="WP_169762840.1">
    <property type="nucleotide sequence ID" value="NZ_JABCUQ010000003.1"/>
</dbReference>
<protein>
    <recommendedName>
        <fullName evidence="4">DUF5979 domain-containing protein</fullName>
    </recommendedName>
</protein>
<keyword evidence="3" id="KW-0732">Signal</keyword>
<gene>
    <name evidence="5" type="ORF">HHJ77_07340</name>
</gene>
<feature type="region of interest" description="Disordered" evidence="1">
    <location>
        <begin position="43"/>
        <end position="68"/>
    </location>
</feature>
<keyword evidence="2" id="KW-0812">Transmembrane</keyword>
<evidence type="ECO:0000256" key="3">
    <source>
        <dbReference type="SAM" id="SignalP"/>
    </source>
</evidence>
<feature type="compositionally biased region" description="Polar residues" evidence="1">
    <location>
        <begin position="2057"/>
        <end position="2083"/>
    </location>
</feature>
<accession>A0A7Y0UU16</accession>